<dbReference type="EMBL" id="JBHTBF010000002">
    <property type="protein sequence ID" value="MFC7316950.1"/>
    <property type="molecule type" value="Genomic_DNA"/>
</dbReference>
<dbReference type="RefSeq" id="WP_379794425.1">
    <property type="nucleotide sequence ID" value="NZ_JBHTBF010000002.1"/>
</dbReference>
<reference evidence="2 3" key="1">
    <citation type="journal article" date="2019" name="Int. J. Syst. Evol. Microbiol.">
        <title>The Global Catalogue of Microorganisms (GCM) 10K type strain sequencing project: providing services to taxonomists for standard genome sequencing and annotation.</title>
        <authorList>
            <consortium name="The Broad Institute Genomics Platform"/>
            <consortium name="The Broad Institute Genome Sequencing Center for Infectious Disease"/>
            <person name="Wu L."/>
            <person name="Ma J."/>
        </authorList>
    </citation>
    <scope>NUCLEOTIDE SEQUENCE [LARGE SCALE GENOMIC DNA]</scope>
    <source>
        <strain evidence="2 3">PSR21</strain>
    </source>
</reference>
<keyword evidence="3" id="KW-1185">Reference proteome</keyword>
<gene>
    <name evidence="2" type="ORF">ACFQPE_09095</name>
</gene>
<accession>A0ABD6A9B0</accession>
<evidence type="ECO:0000313" key="3">
    <source>
        <dbReference type="Proteomes" id="UP001596547"/>
    </source>
</evidence>
<name>A0ABD6A9B0_9EURY</name>
<feature type="domain" description="DUF5615" evidence="1">
    <location>
        <begin position="4"/>
        <end position="45"/>
    </location>
</feature>
<evidence type="ECO:0000259" key="1">
    <source>
        <dbReference type="Pfam" id="PF18480"/>
    </source>
</evidence>
<dbReference type="AlphaFoldDB" id="A0ABD6A9B0"/>
<comment type="caution">
    <text evidence="2">The sequence shown here is derived from an EMBL/GenBank/DDBJ whole genome shotgun (WGS) entry which is preliminary data.</text>
</comment>
<organism evidence="2 3">
    <name type="scientific">Halomarina halobia</name>
    <dbReference type="NCBI Taxonomy" id="3033386"/>
    <lineage>
        <taxon>Archaea</taxon>
        <taxon>Methanobacteriati</taxon>
        <taxon>Methanobacteriota</taxon>
        <taxon>Stenosarchaea group</taxon>
        <taxon>Halobacteria</taxon>
        <taxon>Halobacteriales</taxon>
        <taxon>Natronomonadaceae</taxon>
        <taxon>Halomarina</taxon>
    </lineage>
</organism>
<protein>
    <submittedName>
        <fullName evidence="2">DUF5615 family PIN-like protein</fullName>
    </submittedName>
</protein>
<dbReference type="Pfam" id="PF18480">
    <property type="entry name" value="DUF5615"/>
    <property type="match status" value="1"/>
</dbReference>
<dbReference type="InterPro" id="IPR041049">
    <property type="entry name" value="DUF5615"/>
</dbReference>
<sequence>MGLGADDESIAAYASDTDRLILTRDDDFFTELDIDRTAGVLFQRDQTLSSREGGISFTKWRNTSISPTSPWNTLAGTGCRFR</sequence>
<proteinExistence type="predicted"/>
<dbReference type="Proteomes" id="UP001596547">
    <property type="component" value="Unassembled WGS sequence"/>
</dbReference>
<evidence type="ECO:0000313" key="2">
    <source>
        <dbReference type="EMBL" id="MFC7316950.1"/>
    </source>
</evidence>